<reference evidence="2" key="2">
    <citation type="submission" date="2022-03" db="EMBL/GenBank/DDBJ databases">
        <title>Draft title - Genomic analysis of global carrot germplasm unveils the trajectory of domestication and the origin of high carotenoid orange carrot.</title>
        <authorList>
            <person name="Iorizzo M."/>
            <person name="Ellison S."/>
            <person name="Senalik D."/>
            <person name="Macko-Podgorni A."/>
            <person name="Grzebelus D."/>
            <person name="Bostan H."/>
            <person name="Rolling W."/>
            <person name="Curaba J."/>
            <person name="Simon P."/>
        </authorList>
    </citation>
    <scope>NUCLEOTIDE SEQUENCE</scope>
    <source>
        <tissue evidence="2">Leaf</tissue>
    </source>
</reference>
<protein>
    <recommendedName>
        <fullName evidence="1">F-box domain-containing protein</fullName>
    </recommendedName>
</protein>
<dbReference type="EMBL" id="CP093349">
    <property type="protein sequence ID" value="WOH08218.1"/>
    <property type="molecule type" value="Genomic_DNA"/>
</dbReference>
<dbReference type="Gene3D" id="3.80.10.10">
    <property type="entry name" value="Ribonuclease Inhibitor"/>
    <property type="match status" value="1"/>
</dbReference>
<organism evidence="2 3">
    <name type="scientific">Daucus carota subsp. sativus</name>
    <name type="common">Carrot</name>
    <dbReference type="NCBI Taxonomy" id="79200"/>
    <lineage>
        <taxon>Eukaryota</taxon>
        <taxon>Viridiplantae</taxon>
        <taxon>Streptophyta</taxon>
        <taxon>Embryophyta</taxon>
        <taxon>Tracheophyta</taxon>
        <taxon>Spermatophyta</taxon>
        <taxon>Magnoliopsida</taxon>
        <taxon>eudicotyledons</taxon>
        <taxon>Gunneridae</taxon>
        <taxon>Pentapetalae</taxon>
        <taxon>asterids</taxon>
        <taxon>campanulids</taxon>
        <taxon>Apiales</taxon>
        <taxon>Apiaceae</taxon>
        <taxon>Apioideae</taxon>
        <taxon>Scandiceae</taxon>
        <taxon>Daucinae</taxon>
        <taxon>Daucus</taxon>
        <taxon>Daucus sect. Daucus</taxon>
    </lineage>
</organism>
<dbReference type="PANTHER" id="PTHR31900">
    <property type="entry name" value="F-BOX/RNI SUPERFAMILY PROTEIN-RELATED"/>
    <property type="match status" value="1"/>
</dbReference>
<proteinExistence type="predicted"/>
<dbReference type="InterPro" id="IPR050232">
    <property type="entry name" value="FBL13/AtMIF1-like"/>
</dbReference>
<gene>
    <name evidence="2" type="ORF">DCAR_0727655</name>
</gene>
<dbReference type="Proteomes" id="UP000077755">
    <property type="component" value="Chromosome 7"/>
</dbReference>
<dbReference type="InterPro" id="IPR055411">
    <property type="entry name" value="LRR_FXL15/At3g58940/PEG3-like"/>
</dbReference>
<feature type="domain" description="F-box" evidence="1">
    <location>
        <begin position="14"/>
        <end position="62"/>
    </location>
</feature>
<sequence>MDSTSKKLANICEVDRISDLPDTLLIAILALLPIETAVRTCILSKRWRPLCESLPNLDFTDDRNSGIHFTDFVDKFLMRRPNDLKIAKFRLYCYHGDYYRDRVNEWMMNVLGREVKEIDLRFSFPDLYKLVRDFFYMCSSVEVVILDWKMLVEIPENVKLSKLRVLSFSDVTFSSYESVEKLLLNCPVLEDLSIDYCEWLTGNSLSICGSVLKRLSYCPSSDDFVLRTLIDTPRLENLEIHSYTAGDNDILFKENLPFLKVAEIDICDMPRGVDCMFGLLKKISNVKFLTLSDNAMGVSVMPKT</sequence>
<evidence type="ECO:0000313" key="2">
    <source>
        <dbReference type="EMBL" id="WOH08218.1"/>
    </source>
</evidence>
<keyword evidence="3" id="KW-1185">Reference proteome</keyword>
<evidence type="ECO:0000313" key="3">
    <source>
        <dbReference type="Proteomes" id="UP000077755"/>
    </source>
</evidence>
<dbReference type="Gene3D" id="1.20.1280.50">
    <property type="match status" value="1"/>
</dbReference>
<reference evidence="2" key="1">
    <citation type="journal article" date="2016" name="Nat. Genet.">
        <title>A high-quality carrot genome assembly provides new insights into carotenoid accumulation and asterid genome evolution.</title>
        <authorList>
            <person name="Iorizzo M."/>
            <person name="Ellison S."/>
            <person name="Senalik D."/>
            <person name="Zeng P."/>
            <person name="Satapoomin P."/>
            <person name="Huang J."/>
            <person name="Bowman M."/>
            <person name="Iovene M."/>
            <person name="Sanseverino W."/>
            <person name="Cavagnaro P."/>
            <person name="Yildiz M."/>
            <person name="Macko-Podgorni A."/>
            <person name="Moranska E."/>
            <person name="Grzebelus E."/>
            <person name="Grzebelus D."/>
            <person name="Ashrafi H."/>
            <person name="Zheng Z."/>
            <person name="Cheng S."/>
            <person name="Spooner D."/>
            <person name="Van Deynze A."/>
            <person name="Simon P."/>
        </authorList>
    </citation>
    <scope>NUCLEOTIDE SEQUENCE</scope>
    <source>
        <tissue evidence="2">Leaf</tissue>
    </source>
</reference>
<dbReference type="PANTHER" id="PTHR31900:SF34">
    <property type="entry name" value="EMB|CAB62440.1-RELATED"/>
    <property type="match status" value="1"/>
</dbReference>
<dbReference type="SUPFAM" id="SSF52047">
    <property type="entry name" value="RNI-like"/>
    <property type="match status" value="1"/>
</dbReference>
<dbReference type="InterPro" id="IPR001810">
    <property type="entry name" value="F-box_dom"/>
</dbReference>
<dbReference type="InterPro" id="IPR032675">
    <property type="entry name" value="LRR_dom_sf"/>
</dbReference>
<dbReference type="InterPro" id="IPR036047">
    <property type="entry name" value="F-box-like_dom_sf"/>
</dbReference>
<name>A0AAF0XHR6_DAUCS</name>
<dbReference type="SUPFAM" id="SSF81383">
    <property type="entry name" value="F-box domain"/>
    <property type="match status" value="1"/>
</dbReference>
<dbReference type="Pfam" id="PF00646">
    <property type="entry name" value="F-box"/>
    <property type="match status" value="1"/>
</dbReference>
<dbReference type="PROSITE" id="PS50181">
    <property type="entry name" value="FBOX"/>
    <property type="match status" value="1"/>
</dbReference>
<dbReference type="AlphaFoldDB" id="A0AAF0XHR6"/>
<dbReference type="Pfam" id="PF24758">
    <property type="entry name" value="LRR_At5g56370"/>
    <property type="match status" value="1"/>
</dbReference>
<evidence type="ECO:0000259" key="1">
    <source>
        <dbReference type="PROSITE" id="PS50181"/>
    </source>
</evidence>
<accession>A0AAF0XHR6</accession>